<keyword evidence="1" id="KW-1133">Transmembrane helix</keyword>
<evidence type="ECO:0000256" key="1">
    <source>
        <dbReference type="SAM" id="Phobius"/>
    </source>
</evidence>
<evidence type="ECO:0000313" key="2">
    <source>
        <dbReference type="EMBL" id="MFC4029387.1"/>
    </source>
</evidence>
<organism evidence="2 3">
    <name type="scientific">Zunongwangia endophytica</name>
    <dbReference type="NCBI Taxonomy" id="1808945"/>
    <lineage>
        <taxon>Bacteria</taxon>
        <taxon>Pseudomonadati</taxon>
        <taxon>Bacteroidota</taxon>
        <taxon>Flavobacteriia</taxon>
        <taxon>Flavobacteriales</taxon>
        <taxon>Flavobacteriaceae</taxon>
        <taxon>Zunongwangia</taxon>
    </lineage>
</organism>
<keyword evidence="3" id="KW-1185">Reference proteome</keyword>
<protein>
    <recommendedName>
        <fullName evidence="4">DUF4352 domain-containing protein</fullName>
    </recommendedName>
</protein>
<dbReference type="Proteomes" id="UP001595793">
    <property type="component" value="Unassembled WGS sequence"/>
</dbReference>
<comment type="caution">
    <text evidence="2">The sequence shown here is derived from an EMBL/GenBank/DDBJ whole genome shotgun (WGS) entry which is preliminary data.</text>
</comment>
<gene>
    <name evidence="2" type="ORF">ACFOS1_18350</name>
</gene>
<proteinExistence type="predicted"/>
<dbReference type="RefSeq" id="WP_290236972.1">
    <property type="nucleotide sequence ID" value="NZ_JAUFPZ010000002.1"/>
</dbReference>
<feature type="transmembrane region" description="Helical" evidence="1">
    <location>
        <begin position="7"/>
        <end position="30"/>
    </location>
</feature>
<keyword evidence="1" id="KW-0472">Membrane</keyword>
<accession>A0ABV8HER5</accession>
<reference evidence="3" key="1">
    <citation type="journal article" date="2019" name="Int. J. Syst. Evol. Microbiol.">
        <title>The Global Catalogue of Microorganisms (GCM) 10K type strain sequencing project: providing services to taxonomists for standard genome sequencing and annotation.</title>
        <authorList>
            <consortium name="The Broad Institute Genomics Platform"/>
            <consortium name="The Broad Institute Genome Sequencing Center for Infectious Disease"/>
            <person name="Wu L."/>
            <person name="Ma J."/>
        </authorList>
    </citation>
    <scope>NUCLEOTIDE SEQUENCE [LARGE SCALE GENOMIC DNA]</scope>
    <source>
        <strain evidence="3">CECT 9128</strain>
    </source>
</reference>
<sequence length="189" mass="21415">MKPWKKILLIISAVVLILVLGSGVLLYQFFTSLQPPKIEITENYISTNRDFINGVTIEKITVDSIGGNGLPAKYKVNYVTSCIIDHPKGRPPEPLDKIVFHKKGNYWWIENTADFQYVHKGLGREIVDGKNRLPLSAGLKRLSTCPMEFEREQWYFITIGDPQVTGIFFIIDKNGNNNQYLMPSGVSPI</sequence>
<keyword evidence="1" id="KW-0812">Transmembrane</keyword>
<evidence type="ECO:0000313" key="3">
    <source>
        <dbReference type="Proteomes" id="UP001595793"/>
    </source>
</evidence>
<evidence type="ECO:0008006" key="4">
    <source>
        <dbReference type="Google" id="ProtNLM"/>
    </source>
</evidence>
<name>A0ABV8HER5_9FLAO</name>
<dbReference type="EMBL" id="JBHSAS010000033">
    <property type="protein sequence ID" value="MFC4029387.1"/>
    <property type="molecule type" value="Genomic_DNA"/>
</dbReference>